<dbReference type="KEGG" id="mbd:MEBOL_006866"/>
<dbReference type="Proteomes" id="UP000217289">
    <property type="component" value="Chromosome"/>
</dbReference>
<keyword evidence="2" id="KW-1185">Reference proteome</keyword>
<dbReference type="AlphaFoldDB" id="A0A250INQ4"/>
<proteinExistence type="predicted"/>
<evidence type="ECO:0000313" key="2">
    <source>
        <dbReference type="Proteomes" id="UP000217289"/>
    </source>
</evidence>
<dbReference type="OrthoDB" id="5380756at2"/>
<sequence>MQTYEQFADVDVLGANLQSIVDGFGTFSILGNGILFQEGLGNRGRDDSISFEKDKWYPLATFLRAFDRIGKDFGEYMHRQVGLSIPKNAPFPPTVVDIDTAIQSIDVAYHMNHGVNGVALFSPATGKKTDRIGNYGYERQVGKKLILSKCSTPYPCAFDEGILTSMAQRFDRTSSVTHAPGSCRKKGAAFCIYHIAWK</sequence>
<organism evidence="1 2">
    <name type="scientific">Melittangium boletus DSM 14713</name>
    <dbReference type="NCBI Taxonomy" id="1294270"/>
    <lineage>
        <taxon>Bacteria</taxon>
        <taxon>Pseudomonadati</taxon>
        <taxon>Myxococcota</taxon>
        <taxon>Myxococcia</taxon>
        <taxon>Myxococcales</taxon>
        <taxon>Cystobacterineae</taxon>
        <taxon>Archangiaceae</taxon>
        <taxon>Melittangium</taxon>
    </lineage>
</organism>
<name>A0A250INQ4_9BACT</name>
<accession>A0A250INQ4</accession>
<evidence type="ECO:0008006" key="3">
    <source>
        <dbReference type="Google" id="ProtNLM"/>
    </source>
</evidence>
<gene>
    <name evidence="1" type="ORF">MEBOL_006866</name>
</gene>
<reference evidence="1 2" key="1">
    <citation type="submission" date="2017-06" db="EMBL/GenBank/DDBJ databases">
        <authorList>
            <person name="Kim H.J."/>
            <person name="Triplett B.A."/>
        </authorList>
    </citation>
    <scope>NUCLEOTIDE SEQUENCE [LARGE SCALE GENOMIC DNA]</scope>
    <source>
        <strain evidence="1 2">DSM 14713</strain>
    </source>
</reference>
<dbReference type="RefSeq" id="WP_095981423.1">
    <property type="nucleotide sequence ID" value="NZ_CP022163.1"/>
</dbReference>
<evidence type="ECO:0000313" key="1">
    <source>
        <dbReference type="EMBL" id="ATB33374.1"/>
    </source>
</evidence>
<dbReference type="EMBL" id="CP022163">
    <property type="protein sequence ID" value="ATB33374.1"/>
    <property type="molecule type" value="Genomic_DNA"/>
</dbReference>
<protein>
    <recommendedName>
        <fullName evidence="3">4-vinyl reductase 4VR domain-containing protein</fullName>
    </recommendedName>
</protein>